<comment type="catalytic activity">
    <reaction evidence="11">
        <text>5,6-dihydrouridine(16) in tRNA + NADP(+) = uridine(16) in tRNA + NADPH + H(+)</text>
        <dbReference type="Rhea" id="RHEA:53376"/>
        <dbReference type="Rhea" id="RHEA-COMP:13543"/>
        <dbReference type="Rhea" id="RHEA-COMP:13544"/>
        <dbReference type="ChEBI" id="CHEBI:15378"/>
        <dbReference type="ChEBI" id="CHEBI:57783"/>
        <dbReference type="ChEBI" id="CHEBI:58349"/>
        <dbReference type="ChEBI" id="CHEBI:65315"/>
        <dbReference type="ChEBI" id="CHEBI:74443"/>
        <dbReference type="EC" id="1.3.1.88"/>
    </reaction>
    <physiologicalReaction direction="right-to-left" evidence="11">
        <dbReference type="Rhea" id="RHEA:53378"/>
    </physiologicalReaction>
</comment>
<dbReference type="InterPro" id="IPR013785">
    <property type="entry name" value="Aldolase_TIM"/>
</dbReference>
<evidence type="ECO:0000256" key="13">
    <source>
        <dbReference type="ARBA" id="ARBA00048934"/>
    </source>
</evidence>
<keyword evidence="7 16" id="KW-0560">Oxidoreductase</keyword>
<protein>
    <recommendedName>
        <fullName evidence="16">tRNA-dihydrouridine synthase</fullName>
        <ecNumber evidence="16">1.3.1.-</ecNumber>
    </recommendedName>
</protein>
<comment type="similarity">
    <text evidence="9">Belongs to the Dus family. Dus1 subfamily.</text>
</comment>
<keyword evidence="8" id="KW-0520">NAD</keyword>
<keyword evidence="3 16" id="KW-0288">FMN</keyword>
<evidence type="ECO:0000256" key="10">
    <source>
        <dbReference type="ARBA" id="ARBA00047287"/>
    </source>
</evidence>
<dbReference type="STRING" id="1344416.A0A139A6D6"/>
<dbReference type="EMBL" id="KQ965788">
    <property type="protein sequence ID" value="KXS12366.1"/>
    <property type="molecule type" value="Genomic_DNA"/>
</dbReference>
<organism evidence="20 21">
    <name type="scientific">Gonapodya prolifera (strain JEL478)</name>
    <name type="common">Monoblepharis prolifera</name>
    <dbReference type="NCBI Taxonomy" id="1344416"/>
    <lineage>
        <taxon>Eukaryota</taxon>
        <taxon>Fungi</taxon>
        <taxon>Fungi incertae sedis</taxon>
        <taxon>Chytridiomycota</taxon>
        <taxon>Chytridiomycota incertae sedis</taxon>
        <taxon>Monoblepharidomycetes</taxon>
        <taxon>Monoblepharidales</taxon>
        <taxon>Gonapodyaceae</taxon>
        <taxon>Gonapodya</taxon>
    </lineage>
</organism>
<evidence type="ECO:0000256" key="18">
    <source>
        <dbReference type="PIRSR" id="PIRSR006621-2"/>
    </source>
</evidence>
<feature type="domain" description="DUS-like FMN-binding" evidence="19">
    <location>
        <begin position="24"/>
        <end position="243"/>
    </location>
</feature>
<comment type="catalytic activity">
    <reaction evidence="12">
        <text>a 5,6-dihydrouridine in mRNA + NAD(+) = a uridine in mRNA + NADH + H(+)</text>
        <dbReference type="Rhea" id="RHEA:69851"/>
        <dbReference type="Rhea" id="RHEA-COMP:14658"/>
        <dbReference type="Rhea" id="RHEA-COMP:17789"/>
        <dbReference type="ChEBI" id="CHEBI:15378"/>
        <dbReference type="ChEBI" id="CHEBI:57540"/>
        <dbReference type="ChEBI" id="CHEBI:57945"/>
        <dbReference type="ChEBI" id="CHEBI:65315"/>
        <dbReference type="ChEBI" id="CHEBI:74443"/>
    </reaction>
    <physiologicalReaction direction="right-to-left" evidence="12">
        <dbReference type="Rhea" id="RHEA:69853"/>
    </physiologicalReaction>
</comment>
<evidence type="ECO:0000256" key="17">
    <source>
        <dbReference type="PIRSR" id="PIRSR006621-1"/>
    </source>
</evidence>
<dbReference type="Gene3D" id="3.20.20.70">
    <property type="entry name" value="Aldolase class I"/>
    <property type="match status" value="1"/>
</dbReference>
<dbReference type="InterPro" id="IPR035587">
    <property type="entry name" value="DUS-like_FMN-bd"/>
</dbReference>
<dbReference type="PANTHER" id="PTHR11082">
    <property type="entry name" value="TRNA-DIHYDROURIDINE SYNTHASE"/>
    <property type="match status" value="1"/>
</dbReference>
<gene>
    <name evidence="20" type="ORF">M427DRAFT_101404</name>
</gene>
<proteinExistence type="inferred from homology"/>
<dbReference type="GO" id="GO:0006397">
    <property type="term" value="P:mRNA processing"/>
    <property type="evidence" value="ECO:0007669"/>
    <property type="project" value="UniProtKB-KW"/>
</dbReference>
<accession>A0A139A6D6</accession>
<evidence type="ECO:0000256" key="14">
    <source>
        <dbReference type="ARBA" id="ARBA00049447"/>
    </source>
</evidence>
<evidence type="ECO:0000313" key="21">
    <source>
        <dbReference type="Proteomes" id="UP000070544"/>
    </source>
</evidence>
<reference evidence="20 21" key="1">
    <citation type="journal article" date="2015" name="Genome Biol. Evol.">
        <title>Phylogenomic analyses indicate that early fungi evolved digesting cell walls of algal ancestors of land plants.</title>
        <authorList>
            <person name="Chang Y."/>
            <person name="Wang S."/>
            <person name="Sekimoto S."/>
            <person name="Aerts A.L."/>
            <person name="Choi C."/>
            <person name="Clum A."/>
            <person name="LaButti K.M."/>
            <person name="Lindquist E.A."/>
            <person name="Yee Ngan C."/>
            <person name="Ohm R.A."/>
            <person name="Salamov A.A."/>
            <person name="Grigoriev I.V."/>
            <person name="Spatafora J.W."/>
            <person name="Berbee M.L."/>
        </authorList>
    </citation>
    <scope>NUCLEOTIDE SEQUENCE [LARGE SCALE GENOMIC DNA]</scope>
    <source>
        <strain evidence="20 21">JEL478</strain>
    </source>
</reference>
<evidence type="ECO:0000256" key="4">
    <source>
        <dbReference type="ARBA" id="ARBA00022664"/>
    </source>
</evidence>
<comment type="catalytic activity">
    <reaction evidence="13">
        <text>5,6-dihydrouridine(16) in tRNA + NAD(+) = uridine(16) in tRNA + NADH + H(+)</text>
        <dbReference type="Rhea" id="RHEA:53380"/>
        <dbReference type="Rhea" id="RHEA-COMP:13543"/>
        <dbReference type="Rhea" id="RHEA-COMP:13544"/>
        <dbReference type="ChEBI" id="CHEBI:15378"/>
        <dbReference type="ChEBI" id="CHEBI:57540"/>
        <dbReference type="ChEBI" id="CHEBI:57945"/>
        <dbReference type="ChEBI" id="CHEBI:65315"/>
        <dbReference type="ChEBI" id="CHEBI:74443"/>
        <dbReference type="EC" id="1.3.1.88"/>
    </reaction>
    <physiologicalReaction direction="right-to-left" evidence="13">
        <dbReference type="Rhea" id="RHEA:53382"/>
    </physiologicalReaction>
</comment>
<evidence type="ECO:0000256" key="5">
    <source>
        <dbReference type="ARBA" id="ARBA00022694"/>
    </source>
</evidence>
<dbReference type="AlphaFoldDB" id="A0A139A6D6"/>
<feature type="active site" description="Proton donor" evidence="17">
    <location>
        <position position="109"/>
    </location>
</feature>
<dbReference type="PROSITE" id="PS01136">
    <property type="entry name" value="UPF0034"/>
    <property type="match status" value="1"/>
</dbReference>
<dbReference type="EC" id="1.3.1.-" evidence="16"/>
<evidence type="ECO:0000256" key="11">
    <source>
        <dbReference type="ARBA" id="ARBA00047652"/>
    </source>
</evidence>
<sequence>MAVARTKLTGWAFWESLGSPKKVVAPMVDQSELAWRILSRRYGADLCYTPMFHARLFAEEPKYRNEMWQTDSTDRPLFVQFCANDPDHLLRAAKLVETHCDAVDLNLGCPQHIAKRGRYGSFLMEEWDLIHRMVKNLAENISIPVTVKIRVFPDVEKTIAYAKMIESAGASVLTVHGRLREQKGHKTGLADWEQIRRVKQALSIPVIANGNILYAEDIDRCLASTGADAVMTAEGNLYDPSGIFTCKHLPVCDIGEEVSTYLDIVKENPKSATTAMIRGHLFKIWKPW</sequence>
<keyword evidence="5 16" id="KW-0819">tRNA processing</keyword>
<feature type="binding site" evidence="18">
    <location>
        <position position="80"/>
    </location>
    <ligand>
        <name>FMN</name>
        <dbReference type="ChEBI" id="CHEBI:58210"/>
    </ligand>
</feature>
<comment type="catalytic activity">
    <reaction evidence="15">
        <text>5,6-dihydrouridine(17) in tRNA + NADP(+) = uridine(17) in tRNA + NADPH + H(+)</text>
        <dbReference type="Rhea" id="RHEA:53368"/>
        <dbReference type="Rhea" id="RHEA-COMP:13541"/>
        <dbReference type="Rhea" id="RHEA-COMP:13542"/>
        <dbReference type="ChEBI" id="CHEBI:15378"/>
        <dbReference type="ChEBI" id="CHEBI:57783"/>
        <dbReference type="ChEBI" id="CHEBI:58349"/>
        <dbReference type="ChEBI" id="CHEBI:65315"/>
        <dbReference type="ChEBI" id="CHEBI:74443"/>
        <dbReference type="EC" id="1.3.1.88"/>
    </reaction>
    <physiologicalReaction direction="right-to-left" evidence="15">
        <dbReference type="Rhea" id="RHEA:53370"/>
    </physiologicalReaction>
</comment>
<dbReference type="GO" id="GO:0050660">
    <property type="term" value="F:flavin adenine dinucleotide binding"/>
    <property type="evidence" value="ECO:0007669"/>
    <property type="project" value="InterPro"/>
</dbReference>
<evidence type="ECO:0000256" key="2">
    <source>
        <dbReference type="ARBA" id="ARBA00022630"/>
    </source>
</evidence>
<dbReference type="OrthoDB" id="272303at2759"/>
<evidence type="ECO:0000256" key="15">
    <source>
        <dbReference type="ARBA" id="ARBA00049467"/>
    </source>
</evidence>
<feature type="binding site" evidence="18">
    <location>
        <begin position="26"/>
        <end position="28"/>
    </location>
    <ligand>
        <name>FMN</name>
        <dbReference type="ChEBI" id="CHEBI:58210"/>
    </ligand>
</feature>
<evidence type="ECO:0000256" key="3">
    <source>
        <dbReference type="ARBA" id="ARBA00022643"/>
    </source>
</evidence>
<evidence type="ECO:0000259" key="19">
    <source>
        <dbReference type="Pfam" id="PF01207"/>
    </source>
</evidence>
<dbReference type="PANTHER" id="PTHR11082:SF5">
    <property type="entry name" value="TRNA-DIHYDROURIDINE(16_17) SYNTHASE [NAD(P)(+)]-LIKE"/>
    <property type="match status" value="1"/>
</dbReference>
<evidence type="ECO:0000256" key="9">
    <source>
        <dbReference type="ARBA" id="ARBA00038313"/>
    </source>
</evidence>
<comment type="similarity">
    <text evidence="16">Belongs to the dus family.</text>
</comment>
<dbReference type="SUPFAM" id="SSF51395">
    <property type="entry name" value="FMN-linked oxidoreductases"/>
    <property type="match status" value="1"/>
</dbReference>
<comment type="function">
    <text evidence="16">Catalyzes the synthesis of dihydrouridine, a modified base found in the D-loop of most tRNAs.</text>
</comment>
<keyword evidence="4" id="KW-0507">mRNA processing</keyword>
<comment type="catalytic activity">
    <reaction evidence="10">
        <text>5,6-dihydrouridine(17) in tRNA + NAD(+) = uridine(17) in tRNA + NADH + H(+)</text>
        <dbReference type="Rhea" id="RHEA:53372"/>
        <dbReference type="Rhea" id="RHEA-COMP:13541"/>
        <dbReference type="Rhea" id="RHEA-COMP:13542"/>
        <dbReference type="ChEBI" id="CHEBI:15378"/>
        <dbReference type="ChEBI" id="CHEBI:57540"/>
        <dbReference type="ChEBI" id="CHEBI:57945"/>
        <dbReference type="ChEBI" id="CHEBI:65315"/>
        <dbReference type="ChEBI" id="CHEBI:74443"/>
        <dbReference type="EC" id="1.3.1.88"/>
    </reaction>
    <physiologicalReaction direction="right-to-left" evidence="10">
        <dbReference type="Rhea" id="RHEA:53374"/>
    </physiologicalReaction>
</comment>
<dbReference type="OMA" id="NPCLFAN"/>
<evidence type="ECO:0000313" key="20">
    <source>
        <dbReference type="EMBL" id="KXS12366.1"/>
    </source>
</evidence>
<dbReference type="InterPro" id="IPR001269">
    <property type="entry name" value="DUS_fam"/>
</dbReference>
<dbReference type="InterPro" id="IPR018517">
    <property type="entry name" value="tRNA_hU_synthase_CS"/>
</dbReference>
<dbReference type="Proteomes" id="UP000070544">
    <property type="component" value="Unassembled WGS sequence"/>
</dbReference>
<dbReference type="GO" id="GO:0102263">
    <property type="term" value="F:tRNA-dihydrouridine17 synthase activity"/>
    <property type="evidence" value="ECO:0007669"/>
    <property type="project" value="RHEA"/>
</dbReference>
<dbReference type="GO" id="GO:0106414">
    <property type="term" value="F:mRNA dihydrouridine synthase activity"/>
    <property type="evidence" value="ECO:0007669"/>
    <property type="project" value="RHEA"/>
</dbReference>
<feature type="binding site" evidence="18">
    <location>
        <position position="176"/>
    </location>
    <ligand>
        <name>FMN</name>
        <dbReference type="ChEBI" id="CHEBI:58210"/>
    </ligand>
</feature>
<keyword evidence="6" id="KW-0521">NADP</keyword>
<keyword evidence="2 16" id="KW-0285">Flavoprotein</keyword>
<dbReference type="CDD" id="cd02801">
    <property type="entry name" value="DUS_like_FMN"/>
    <property type="match status" value="1"/>
</dbReference>
<evidence type="ECO:0000256" key="1">
    <source>
        <dbReference type="ARBA" id="ARBA00001917"/>
    </source>
</evidence>
<comment type="cofactor">
    <cofactor evidence="1 16 18">
        <name>FMN</name>
        <dbReference type="ChEBI" id="CHEBI:58210"/>
    </cofactor>
</comment>
<keyword evidence="18" id="KW-0547">Nucleotide-binding</keyword>
<evidence type="ECO:0000256" key="6">
    <source>
        <dbReference type="ARBA" id="ARBA00022857"/>
    </source>
</evidence>
<evidence type="ECO:0000256" key="8">
    <source>
        <dbReference type="ARBA" id="ARBA00023027"/>
    </source>
</evidence>
<evidence type="ECO:0000256" key="16">
    <source>
        <dbReference type="PIRNR" id="PIRNR006621"/>
    </source>
</evidence>
<name>A0A139A6D6_GONPJ</name>
<dbReference type="PIRSF" id="PIRSF006621">
    <property type="entry name" value="Dus"/>
    <property type="match status" value="1"/>
</dbReference>
<evidence type="ECO:0000256" key="12">
    <source>
        <dbReference type="ARBA" id="ARBA00048342"/>
    </source>
</evidence>
<evidence type="ECO:0000256" key="7">
    <source>
        <dbReference type="ARBA" id="ARBA00023002"/>
    </source>
</evidence>
<dbReference type="Pfam" id="PF01207">
    <property type="entry name" value="Dus"/>
    <property type="match status" value="1"/>
</dbReference>
<keyword evidence="21" id="KW-1185">Reference proteome</keyword>
<comment type="catalytic activity">
    <reaction evidence="14">
        <text>a 5,6-dihydrouridine in mRNA + NADP(+) = a uridine in mRNA + NADPH + H(+)</text>
        <dbReference type="Rhea" id="RHEA:69855"/>
        <dbReference type="Rhea" id="RHEA-COMP:14658"/>
        <dbReference type="Rhea" id="RHEA-COMP:17789"/>
        <dbReference type="ChEBI" id="CHEBI:15378"/>
        <dbReference type="ChEBI" id="CHEBI:57783"/>
        <dbReference type="ChEBI" id="CHEBI:58349"/>
        <dbReference type="ChEBI" id="CHEBI:65315"/>
        <dbReference type="ChEBI" id="CHEBI:74443"/>
    </reaction>
    <physiologicalReaction direction="right-to-left" evidence="14">
        <dbReference type="Rhea" id="RHEA:69857"/>
    </physiologicalReaction>
</comment>
<feature type="binding site" evidence="18">
    <location>
        <position position="148"/>
    </location>
    <ligand>
        <name>FMN</name>
        <dbReference type="ChEBI" id="CHEBI:58210"/>
    </ligand>
</feature>
<dbReference type="GO" id="GO:0102262">
    <property type="term" value="F:tRNA-dihydrouridine16 synthase activity"/>
    <property type="evidence" value="ECO:0007669"/>
    <property type="project" value="RHEA"/>
</dbReference>